<organism evidence="1 2">
    <name type="scientific">Kutzneria kofuensis</name>
    <dbReference type="NCBI Taxonomy" id="103725"/>
    <lineage>
        <taxon>Bacteria</taxon>
        <taxon>Bacillati</taxon>
        <taxon>Actinomycetota</taxon>
        <taxon>Actinomycetes</taxon>
        <taxon>Pseudonocardiales</taxon>
        <taxon>Pseudonocardiaceae</taxon>
        <taxon>Kutzneria</taxon>
    </lineage>
</organism>
<dbReference type="AlphaFoldDB" id="A0A7W9KMS5"/>
<proteinExistence type="predicted"/>
<keyword evidence="2" id="KW-1185">Reference proteome</keyword>
<name>A0A7W9KMS5_9PSEU</name>
<dbReference type="EMBL" id="JACHIR010000001">
    <property type="protein sequence ID" value="MBB5895438.1"/>
    <property type="molecule type" value="Genomic_DNA"/>
</dbReference>
<evidence type="ECO:0000313" key="1">
    <source>
        <dbReference type="EMBL" id="MBB5895438.1"/>
    </source>
</evidence>
<protein>
    <submittedName>
        <fullName evidence="1">Uncharacterized protein</fullName>
    </submittedName>
</protein>
<reference evidence="1 2" key="1">
    <citation type="submission" date="2020-08" db="EMBL/GenBank/DDBJ databases">
        <title>Sequencing the genomes of 1000 actinobacteria strains.</title>
        <authorList>
            <person name="Klenk H.-P."/>
        </authorList>
    </citation>
    <scope>NUCLEOTIDE SEQUENCE [LARGE SCALE GENOMIC DNA]</scope>
    <source>
        <strain evidence="1 2">DSM 43851</strain>
    </source>
</reference>
<gene>
    <name evidence="1" type="ORF">BJ998_006634</name>
</gene>
<evidence type="ECO:0000313" key="2">
    <source>
        <dbReference type="Proteomes" id="UP000585638"/>
    </source>
</evidence>
<sequence>MSDTFHDIADVLDRVYREQDAMDAVDENTVAGLRVAVDGPVAVSVSMPARAA</sequence>
<accession>A0A7W9KMS5</accession>
<dbReference type="Proteomes" id="UP000585638">
    <property type="component" value="Unassembled WGS sequence"/>
</dbReference>
<comment type="caution">
    <text evidence="1">The sequence shown here is derived from an EMBL/GenBank/DDBJ whole genome shotgun (WGS) entry which is preliminary data.</text>
</comment>
<dbReference type="RefSeq" id="WP_184867231.1">
    <property type="nucleotide sequence ID" value="NZ_BAAAWY010000060.1"/>
</dbReference>